<dbReference type="RefSeq" id="WP_106300595.1">
    <property type="nucleotide sequence ID" value="NZ_PVWO01000029.1"/>
</dbReference>
<feature type="domain" description="Response regulatory" evidence="3">
    <location>
        <begin position="3"/>
        <end position="119"/>
    </location>
</feature>
<feature type="modified residue" description="4-aspartylphosphate" evidence="2">
    <location>
        <position position="52"/>
    </location>
</feature>
<evidence type="ECO:0000313" key="5">
    <source>
        <dbReference type="Proteomes" id="UP000238937"/>
    </source>
</evidence>
<protein>
    <submittedName>
        <fullName evidence="4">Two-component system response regulator</fullName>
    </submittedName>
</protein>
<sequence>MVKVLVVEDTPSEMQLMTLYLKNNGYQVVSTDNAKDGLSMVDTEKPDVVITDVVMEGMNGFEFCRTLKKNPDTESIPVIACTSRNQDLDKLWGKKQGVDVYVTKPYSQEDIIKAVKSVSN</sequence>
<proteinExistence type="predicted"/>
<organism evidence="4 5">
    <name type="scientific">Chamaesiphon polymorphus CCALA 037</name>
    <dbReference type="NCBI Taxonomy" id="2107692"/>
    <lineage>
        <taxon>Bacteria</taxon>
        <taxon>Bacillati</taxon>
        <taxon>Cyanobacteriota</taxon>
        <taxon>Cyanophyceae</taxon>
        <taxon>Gomontiellales</taxon>
        <taxon>Chamaesiphonaceae</taxon>
        <taxon>Chamaesiphon</taxon>
    </lineage>
</organism>
<dbReference type="InterPro" id="IPR050595">
    <property type="entry name" value="Bact_response_regulator"/>
</dbReference>
<name>A0A2T1GLE4_9CYAN</name>
<gene>
    <name evidence="4" type="ORF">C7B77_04110</name>
</gene>
<accession>A0A2T1GLE4</accession>
<dbReference type="AlphaFoldDB" id="A0A2T1GLE4"/>
<comment type="caution">
    <text evidence="4">The sequence shown here is derived from an EMBL/GenBank/DDBJ whole genome shotgun (WGS) entry which is preliminary data.</text>
</comment>
<dbReference type="SUPFAM" id="SSF52172">
    <property type="entry name" value="CheY-like"/>
    <property type="match status" value="1"/>
</dbReference>
<dbReference type="InterPro" id="IPR001789">
    <property type="entry name" value="Sig_transdc_resp-reg_receiver"/>
</dbReference>
<evidence type="ECO:0000313" key="4">
    <source>
        <dbReference type="EMBL" id="PSB58618.1"/>
    </source>
</evidence>
<evidence type="ECO:0000256" key="1">
    <source>
        <dbReference type="ARBA" id="ARBA00022553"/>
    </source>
</evidence>
<dbReference type="OrthoDB" id="457440at2"/>
<keyword evidence="1 2" id="KW-0597">Phosphoprotein</keyword>
<dbReference type="PANTHER" id="PTHR44591">
    <property type="entry name" value="STRESS RESPONSE REGULATOR PROTEIN 1"/>
    <property type="match status" value="1"/>
</dbReference>
<dbReference type="Pfam" id="PF00072">
    <property type="entry name" value="Response_reg"/>
    <property type="match status" value="1"/>
</dbReference>
<dbReference type="EMBL" id="PVWO01000029">
    <property type="protein sequence ID" value="PSB58618.1"/>
    <property type="molecule type" value="Genomic_DNA"/>
</dbReference>
<dbReference type="PROSITE" id="PS50110">
    <property type="entry name" value="RESPONSE_REGULATORY"/>
    <property type="match status" value="1"/>
</dbReference>
<dbReference type="InterPro" id="IPR011006">
    <property type="entry name" value="CheY-like_superfamily"/>
</dbReference>
<dbReference type="GO" id="GO:0000160">
    <property type="term" value="P:phosphorelay signal transduction system"/>
    <property type="evidence" value="ECO:0007669"/>
    <property type="project" value="InterPro"/>
</dbReference>
<dbReference type="SMART" id="SM00448">
    <property type="entry name" value="REC"/>
    <property type="match status" value="1"/>
</dbReference>
<dbReference type="Gene3D" id="3.40.50.2300">
    <property type="match status" value="1"/>
</dbReference>
<reference evidence="4 5" key="1">
    <citation type="submission" date="2018-03" db="EMBL/GenBank/DDBJ databases">
        <title>The ancient ancestry and fast evolution of plastids.</title>
        <authorList>
            <person name="Moore K.R."/>
            <person name="Magnabosco C."/>
            <person name="Momper L."/>
            <person name="Gold D.A."/>
            <person name="Bosak T."/>
            <person name="Fournier G.P."/>
        </authorList>
    </citation>
    <scope>NUCLEOTIDE SEQUENCE [LARGE SCALE GENOMIC DNA]</scope>
    <source>
        <strain evidence="4 5">CCALA 037</strain>
    </source>
</reference>
<evidence type="ECO:0000256" key="2">
    <source>
        <dbReference type="PROSITE-ProRule" id="PRU00169"/>
    </source>
</evidence>
<evidence type="ECO:0000259" key="3">
    <source>
        <dbReference type="PROSITE" id="PS50110"/>
    </source>
</evidence>
<keyword evidence="5" id="KW-1185">Reference proteome</keyword>
<dbReference type="PANTHER" id="PTHR44591:SF20">
    <property type="entry name" value="PROTEIN PILH"/>
    <property type="match status" value="1"/>
</dbReference>
<dbReference type="Proteomes" id="UP000238937">
    <property type="component" value="Unassembled WGS sequence"/>
</dbReference>